<sequence>MSQAQSAVIVMEGGDTPHTNIAGAMRAWRNQLTIETIRQLQQCDGIWIVVCSNQPLIRSYCQQEQILLLDTSSISPFSFLKTLQAACTYLIDQHVTIQPSLRNAIVLGGASLPLAKTADFQCLIDSLQNRPRTVWANNPVSPDVVGWTPIDAIHQIKHVKTDNGLAAALRDQACLIYQLWPDRLQFRFDIDTPIDLWMALRNLNFEPSLSKLAQGTFTQENEDLFARAEMNIQGLLCRMKEKQLPAITLIGRISPQIVQFLNQEIKVRVRCFSEERGMKGLGRDEQDLVWSLVADWFERFPSYEDAFQQLAKESDAIIMDTRVWMAHHRLVLSDEDRFASDLLWDERIADSRLRRLTNAARFCKAPVLLGGHGLVNQGIHFLLKVRVQKVVK</sequence>
<proteinExistence type="predicted"/>
<dbReference type="Proteomes" id="UP000830167">
    <property type="component" value="Chromosome"/>
</dbReference>
<dbReference type="RefSeq" id="WP_347438072.1">
    <property type="nucleotide sequence ID" value="NZ_CP089291.1"/>
</dbReference>
<evidence type="ECO:0000313" key="1">
    <source>
        <dbReference type="EMBL" id="UOF91379.1"/>
    </source>
</evidence>
<organism evidence="1 2">
    <name type="scientific">Fodinisporobacter ferrooxydans</name>
    <dbReference type="NCBI Taxonomy" id="2901836"/>
    <lineage>
        <taxon>Bacteria</taxon>
        <taxon>Bacillati</taxon>
        <taxon>Bacillota</taxon>
        <taxon>Bacilli</taxon>
        <taxon>Bacillales</taxon>
        <taxon>Alicyclobacillaceae</taxon>
        <taxon>Fodinisporobacter</taxon>
    </lineage>
</organism>
<dbReference type="Gene3D" id="3.90.550.10">
    <property type="entry name" value="Spore Coat Polysaccharide Biosynthesis Protein SpsA, Chain A"/>
    <property type="match status" value="1"/>
</dbReference>
<accession>A0ABY4CM57</accession>
<reference evidence="1" key="1">
    <citation type="submission" date="2021-12" db="EMBL/GenBank/DDBJ databases">
        <title>Alicyclobacillaceae gen. nov., sp. nov., isolated from chalcocite enrichment system.</title>
        <authorList>
            <person name="Jiang Z."/>
        </authorList>
    </citation>
    <scope>NUCLEOTIDE SEQUENCE</scope>
    <source>
        <strain evidence="1">MYW30-H2</strain>
    </source>
</reference>
<dbReference type="EMBL" id="CP089291">
    <property type="protein sequence ID" value="UOF91379.1"/>
    <property type="molecule type" value="Genomic_DNA"/>
</dbReference>
<dbReference type="InterPro" id="IPR029044">
    <property type="entry name" value="Nucleotide-diphossugar_trans"/>
</dbReference>
<name>A0ABY4CM57_9BACL</name>
<keyword evidence="2" id="KW-1185">Reference proteome</keyword>
<evidence type="ECO:0000313" key="2">
    <source>
        <dbReference type="Proteomes" id="UP000830167"/>
    </source>
</evidence>
<protein>
    <submittedName>
        <fullName evidence="1">Uncharacterized protein</fullName>
    </submittedName>
</protein>
<gene>
    <name evidence="1" type="ORF">LSG31_03750</name>
</gene>